<evidence type="ECO:0000313" key="2">
    <source>
        <dbReference type="Proteomes" id="UP000198629"/>
    </source>
</evidence>
<dbReference type="STRING" id="492660.SAMN05192566_2084"/>
<organism evidence="1 2">
    <name type="scientific">Methylophilus rhizosphaerae</name>
    <dbReference type="NCBI Taxonomy" id="492660"/>
    <lineage>
        <taxon>Bacteria</taxon>
        <taxon>Pseudomonadati</taxon>
        <taxon>Pseudomonadota</taxon>
        <taxon>Betaproteobacteria</taxon>
        <taxon>Nitrosomonadales</taxon>
        <taxon>Methylophilaceae</taxon>
        <taxon>Methylophilus</taxon>
    </lineage>
</organism>
<gene>
    <name evidence="1" type="ORF">SAMN05192566_2084</name>
</gene>
<dbReference type="Proteomes" id="UP000198629">
    <property type="component" value="Unassembled WGS sequence"/>
</dbReference>
<sequence length="351" mass="40246">MKSLPELITEFCQNSHVPMAESEFGNAGVDAIFRIMEVAKNLYKHLEPERIKGAVIIFKKVASQNNSTLNQSPERPLDLSNLANQTITDLILEIGADEQLYRRLHNTHTLQDMASDAVVYHNRNGTEEFLAGKQSKQVSRLDLASKSQFAVPTFSSLREALQKYETENIRESTCYIFRESWHDNERIFFKAKPESKMRNSLTQFLRNRLAGDFDVWPEQVVDESHPVDIRVQPKFTNNRLMLIEIKWLGISVAEDGHITARHYEPRAQEGASQLANYLDSQRQSAPSHIVQGYYVIIDGRRANLREGTTSISRADGMYFETQEITFNPAPHETRSDYDIPYRMFAIPVCSD</sequence>
<dbReference type="OrthoDB" id="4350404at2"/>
<protein>
    <submittedName>
        <fullName evidence="1">Uncharacterized protein</fullName>
    </submittedName>
</protein>
<dbReference type="RefSeq" id="WP_091472088.1">
    <property type="nucleotide sequence ID" value="NZ_FNFX01000004.1"/>
</dbReference>
<name>A0A1G9DZX3_9PROT</name>
<dbReference type="EMBL" id="FNFX01000004">
    <property type="protein sequence ID" value="SDK69399.1"/>
    <property type="molecule type" value="Genomic_DNA"/>
</dbReference>
<accession>A0A1G9DZX3</accession>
<evidence type="ECO:0000313" key="1">
    <source>
        <dbReference type="EMBL" id="SDK69399.1"/>
    </source>
</evidence>
<reference evidence="2" key="1">
    <citation type="submission" date="2016-10" db="EMBL/GenBank/DDBJ databases">
        <authorList>
            <person name="Varghese N."/>
            <person name="Submissions S."/>
        </authorList>
    </citation>
    <scope>NUCLEOTIDE SEQUENCE [LARGE SCALE GENOMIC DNA]</scope>
    <source>
        <strain evidence="2">CBMB127</strain>
    </source>
</reference>
<proteinExistence type="predicted"/>
<keyword evidence="2" id="KW-1185">Reference proteome</keyword>
<dbReference type="AlphaFoldDB" id="A0A1G9DZX3"/>